<organism evidence="5 6">
    <name type="scientific">Thioclava nitratireducens</name>
    <dbReference type="NCBI Taxonomy" id="1915078"/>
    <lineage>
        <taxon>Bacteria</taxon>
        <taxon>Pseudomonadati</taxon>
        <taxon>Pseudomonadota</taxon>
        <taxon>Alphaproteobacteria</taxon>
        <taxon>Rhodobacterales</taxon>
        <taxon>Paracoccaceae</taxon>
        <taxon>Thioclava</taxon>
    </lineage>
</organism>
<comment type="similarity">
    <text evidence="3">Belongs to the RuBisCO small chain family.</text>
</comment>
<name>A0ABM6IHG8_9RHOB</name>
<proteinExistence type="inferred from homology"/>
<dbReference type="InterPro" id="IPR024681">
    <property type="entry name" value="RuBisCO_ssu"/>
</dbReference>
<dbReference type="EMBL" id="CP019437">
    <property type="protein sequence ID" value="AQS48251.1"/>
    <property type="molecule type" value="Genomic_DNA"/>
</dbReference>
<evidence type="ECO:0000313" key="5">
    <source>
        <dbReference type="EMBL" id="AQS48251.1"/>
    </source>
</evidence>
<dbReference type="Proteomes" id="UP000185622">
    <property type="component" value="Chromosome"/>
</dbReference>
<evidence type="ECO:0000259" key="4">
    <source>
        <dbReference type="SMART" id="SM00961"/>
    </source>
</evidence>
<gene>
    <name evidence="3" type="primary">cbbS</name>
    <name evidence="5" type="ORF">BMG03_10900</name>
</gene>
<dbReference type="HAMAP" id="MF_00859">
    <property type="entry name" value="RuBisCO_S_bact"/>
    <property type="match status" value="1"/>
</dbReference>
<accession>A0ABM6IHG8</accession>
<dbReference type="SUPFAM" id="SSF55239">
    <property type="entry name" value="RuBisCO, small subunit"/>
    <property type="match status" value="1"/>
</dbReference>
<protein>
    <recommendedName>
        <fullName evidence="3">Ribulose bisphosphate carboxylase small subunit</fullName>
        <shortName evidence="3">RuBisCO small subunit</shortName>
    </recommendedName>
</protein>
<dbReference type="InterPro" id="IPR036385">
    <property type="entry name" value="RuBisCO_ssu_sf"/>
</dbReference>
<keyword evidence="6" id="KW-1185">Reference proteome</keyword>
<evidence type="ECO:0000256" key="2">
    <source>
        <dbReference type="ARBA" id="ARBA00023300"/>
    </source>
</evidence>
<dbReference type="PANTHER" id="PTHR31262">
    <property type="entry name" value="RIBULOSE BISPHOSPHATE CARBOXYLASE SMALL CHAIN 1, CHLOROPLASTIC"/>
    <property type="match status" value="1"/>
</dbReference>
<dbReference type="Pfam" id="PF00101">
    <property type="entry name" value="RuBisCO_small"/>
    <property type="match status" value="1"/>
</dbReference>
<dbReference type="CDD" id="cd03527">
    <property type="entry name" value="RuBisCO_small"/>
    <property type="match status" value="1"/>
</dbReference>
<comment type="subunit">
    <text evidence="3">Heterohexadecamer of 8 large and 8 small subunits.</text>
</comment>
<reference evidence="5 6" key="1">
    <citation type="submission" date="2017-01" db="EMBL/GenBank/DDBJ databases">
        <title>The complete genome sequence of a sulfur-oxidizing marine bacterium Thioclava sp. 25B10_4T.</title>
        <authorList>
            <person name="Liu Y."/>
            <person name="Lai Q."/>
            <person name="Shao Z."/>
        </authorList>
    </citation>
    <scope>NUCLEOTIDE SEQUENCE [LARGE SCALE GENOMIC DNA]</scope>
    <source>
        <strain evidence="5 6">25B10_4</strain>
    </source>
</reference>
<evidence type="ECO:0000256" key="3">
    <source>
        <dbReference type="HAMAP-Rule" id="MF_00859"/>
    </source>
</evidence>
<dbReference type="InterPro" id="IPR000894">
    <property type="entry name" value="RuBisCO_ssu_dom"/>
</dbReference>
<sequence>MSEMQDYGSRISDPNSRKMGTFSYLPQLSDDELRKQVEYIVSKGWNPAIEHTEPENMRSNFWYMWKLPMFGETDVDAIFREIEMCKKANPGNHVRLVGYDNFKQTQGTSMVVHRADMSASA</sequence>
<comment type="miscellaneous">
    <text evidence="3">The basic functional RuBisCO is composed of a large chain homodimer in a 'head-to-tail' conformation. In form I RuBisCO this homodimer is arranged in a barrel-like tetramer with the small subunits forming a tetrameric 'cap' on each end of the 'barrel'.</text>
</comment>
<dbReference type="Gene3D" id="3.30.190.10">
    <property type="entry name" value="Ribulose bisphosphate carboxylase, small subunit"/>
    <property type="match status" value="1"/>
</dbReference>
<keyword evidence="1 3" id="KW-0113">Calvin cycle</keyword>
<feature type="domain" description="Ribulose bisphosphate carboxylase small subunit" evidence="4">
    <location>
        <begin position="18"/>
        <end position="115"/>
    </location>
</feature>
<evidence type="ECO:0000313" key="6">
    <source>
        <dbReference type="Proteomes" id="UP000185622"/>
    </source>
</evidence>
<evidence type="ECO:0000256" key="1">
    <source>
        <dbReference type="ARBA" id="ARBA00022567"/>
    </source>
</evidence>
<dbReference type="SMART" id="SM00961">
    <property type="entry name" value="RuBisCO_small"/>
    <property type="match status" value="1"/>
</dbReference>
<keyword evidence="2 3" id="KW-0120">Carbon dioxide fixation</keyword>
<dbReference type="RefSeq" id="WP_075774814.1">
    <property type="nucleotide sequence ID" value="NZ_CP019437.1"/>
</dbReference>
<comment type="function">
    <text evidence="3">RuBisCO catalyzes two reactions: the carboxylation of D-ribulose 1,5-bisphosphate, the primary event in carbon dioxide fixation, as well as the oxidative fragmentation of the pentose substrate. Both reactions occur simultaneously and in competition at the same active site. Although the small subunit is not catalytic it is essential for maximal activity.</text>
</comment>